<protein>
    <submittedName>
        <fullName evidence="2">Single-stranded-DNA-specific exonuclease RecJ</fullName>
        <ecNumber evidence="2">3.1.-.-</ecNumber>
    </submittedName>
</protein>
<dbReference type="GO" id="GO:0004527">
    <property type="term" value="F:exonuclease activity"/>
    <property type="evidence" value="ECO:0007669"/>
    <property type="project" value="UniProtKB-KW"/>
</dbReference>
<dbReference type="EC" id="3.1.-.-" evidence="2"/>
<sequence length="71" mass="7793">MRERRIVGGSHLKLRLSPVEGGPVVDAIAFGGADHGWDDLDGAVRAAYRLDVNAYRGRERLQLVVVHMEPA</sequence>
<keyword evidence="2" id="KW-0540">Nuclease</keyword>
<feature type="domain" description="RecJ OB" evidence="1">
    <location>
        <begin position="3"/>
        <end position="66"/>
    </location>
</feature>
<keyword evidence="2" id="KW-0378">Hydrolase</keyword>
<dbReference type="AlphaFoldDB" id="A0A5B8RA19"/>
<dbReference type="Gene3D" id="2.40.50.460">
    <property type="match status" value="1"/>
</dbReference>
<organism evidence="2">
    <name type="scientific">uncultured organism</name>
    <dbReference type="NCBI Taxonomy" id="155900"/>
    <lineage>
        <taxon>unclassified sequences</taxon>
        <taxon>environmental samples</taxon>
    </lineage>
</organism>
<gene>
    <name evidence="2" type="primary">recJ</name>
    <name evidence="2" type="ORF">KBTEX_01076</name>
</gene>
<dbReference type="Pfam" id="PF17768">
    <property type="entry name" value="RecJ_OB"/>
    <property type="match status" value="1"/>
</dbReference>
<dbReference type="InterPro" id="IPR041122">
    <property type="entry name" value="RecJ_OB"/>
</dbReference>
<name>A0A5B8RA19_9ZZZZ</name>
<dbReference type="EMBL" id="MN079088">
    <property type="protein sequence ID" value="QEA04768.1"/>
    <property type="molecule type" value="Genomic_DNA"/>
</dbReference>
<accession>A0A5B8RA19</accession>
<evidence type="ECO:0000313" key="2">
    <source>
        <dbReference type="EMBL" id="QEA04768.1"/>
    </source>
</evidence>
<proteinExistence type="predicted"/>
<evidence type="ECO:0000259" key="1">
    <source>
        <dbReference type="Pfam" id="PF17768"/>
    </source>
</evidence>
<keyword evidence="2" id="KW-0269">Exonuclease</keyword>
<reference evidence="2" key="1">
    <citation type="submission" date="2019-06" db="EMBL/GenBank/DDBJ databases">
        <authorList>
            <person name="Murdoch R.W."/>
            <person name="Fathepure B."/>
        </authorList>
    </citation>
    <scope>NUCLEOTIDE SEQUENCE</scope>
</reference>